<dbReference type="SUPFAM" id="SSF52833">
    <property type="entry name" value="Thioredoxin-like"/>
    <property type="match status" value="1"/>
</dbReference>
<proteinExistence type="predicted"/>
<evidence type="ECO:0000313" key="5">
    <source>
        <dbReference type="Proteomes" id="UP001165065"/>
    </source>
</evidence>
<evidence type="ECO:0008006" key="6">
    <source>
        <dbReference type="Google" id="ProtNLM"/>
    </source>
</evidence>
<dbReference type="Proteomes" id="UP001165065">
    <property type="component" value="Unassembled WGS sequence"/>
</dbReference>
<dbReference type="InterPro" id="IPR040079">
    <property type="entry name" value="Glutathione_S-Trfase"/>
</dbReference>
<dbReference type="Gene3D" id="1.20.1050.10">
    <property type="match status" value="1"/>
</dbReference>
<evidence type="ECO:0000259" key="3">
    <source>
        <dbReference type="PROSITE" id="PS50405"/>
    </source>
</evidence>
<dbReference type="OrthoDB" id="4951845at2759"/>
<dbReference type="InterPro" id="IPR004045">
    <property type="entry name" value="Glutathione_S-Trfase_N"/>
</dbReference>
<dbReference type="Pfam" id="PF13409">
    <property type="entry name" value="GST_N_2"/>
    <property type="match status" value="1"/>
</dbReference>
<organism evidence="4 5">
    <name type="scientific">Triparma columacea</name>
    <dbReference type="NCBI Taxonomy" id="722753"/>
    <lineage>
        <taxon>Eukaryota</taxon>
        <taxon>Sar</taxon>
        <taxon>Stramenopiles</taxon>
        <taxon>Ochrophyta</taxon>
        <taxon>Bolidophyceae</taxon>
        <taxon>Parmales</taxon>
        <taxon>Triparmaceae</taxon>
        <taxon>Triparma</taxon>
    </lineage>
</organism>
<sequence>MVDLVSAVTPNPTIPRPSFDIDLPSLWEDISNIYSSSATSSEKSFRDNVTRGRVASPMNKIRLFGDDTEADIRVTFYRDSASWCPYCHKVWSLLELKQISYRVTKVNMRCYGSKPPEFLRVQPNGNIPVAVVDGTVYRQSNDIMHALESHFPDSVPMMYSDSERGRGDELLRLERELFSAWMYFLTGSRDPERYRSNFIAVLEKVEKALASSAKGYFMGDRPTIVDVMFLPFLERMVSSMIYFKGLQVRDPFAFPSICRWFEVMETLPAVRLTKSDHYTHCWDLPPQLGGCGMEEEGEPYAEAIDGERDMKDPSKSSWTLPSTSDKDLGGAELDWKWISPTSARRECAERFLHNHGAVATFATRGGGKGGRINKGFPPASAPLADPNAAPEENLVPLVDALLCALCYRCLDDNHSSSKADEIVAKAAAAAKGADLTLELSSSLAYLRDRVGVPRDMSLPAARWARGGLNEIISHLQ</sequence>
<accession>A0A9W7LBD5</accession>
<dbReference type="PANTHER" id="PTHR43968:SF14">
    <property type="entry name" value="GLUTATHIONE S-TRANSFERASE"/>
    <property type="match status" value="1"/>
</dbReference>
<dbReference type="InterPro" id="IPR010987">
    <property type="entry name" value="Glutathione-S-Trfase_C-like"/>
</dbReference>
<dbReference type="PROSITE" id="PS50405">
    <property type="entry name" value="GST_CTER"/>
    <property type="match status" value="1"/>
</dbReference>
<comment type="caution">
    <text evidence="4">The sequence shown here is derived from an EMBL/GenBank/DDBJ whole genome shotgun (WGS) entry which is preliminary data.</text>
</comment>
<dbReference type="PROSITE" id="PS50404">
    <property type="entry name" value="GST_NTER"/>
    <property type="match status" value="1"/>
</dbReference>
<feature type="compositionally biased region" description="Basic and acidic residues" evidence="1">
    <location>
        <begin position="305"/>
        <end position="314"/>
    </location>
</feature>
<dbReference type="CDD" id="cd00570">
    <property type="entry name" value="GST_N_family"/>
    <property type="match status" value="1"/>
</dbReference>
<dbReference type="GO" id="GO:0005737">
    <property type="term" value="C:cytoplasm"/>
    <property type="evidence" value="ECO:0007669"/>
    <property type="project" value="TreeGrafter"/>
</dbReference>
<protein>
    <recommendedName>
        <fullName evidence="6">Glutathione S-transferase</fullName>
    </recommendedName>
</protein>
<keyword evidence="5" id="KW-1185">Reference proteome</keyword>
<dbReference type="SUPFAM" id="SSF47616">
    <property type="entry name" value="GST C-terminal domain-like"/>
    <property type="match status" value="1"/>
</dbReference>
<feature type="region of interest" description="Disordered" evidence="1">
    <location>
        <begin position="305"/>
        <end position="324"/>
    </location>
</feature>
<reference evidence="5" key="1">
    <citation type="journal article" date="2023" name="Commun. Biol.">
        <title>Genome analysis of Parmales, the sister group of diatoms, reveals the evolutionary specialization of diatoms from phago-mixotrophs to photoautotrophs.</title>
        <authorList>
            <person name="Ban H."/>
            <person name="Sato S."/>
            <person name="Yoshikawa S."/>
            <person name="Yamada K."/>
            <person name="Nakamura Y."/>
            <person name="Ichinomiya M."/>
            <person name="Sato N."/>
            <person name="Blanc-Mathieu R."/>
            <person name="Endo H."/>
            <person name="Kuwata A."/>
            <person name="Ogata H."/>
        </authorList>
    </citation>
    <scope>NUCLEOTIDE SEQUENCE [LARGE SCALE GENOMIC DNA]</scope>
</reference>
<dbReference type="PANTHER" id="PTHR43968">
    <property type="match status" value="1"/>
</dbReference>
<gene>
    <name evidence="4" type="ORF">TrCOL_g474</name>
</gene>
<dbReference type="InterPro" id="IPR050983">
    <property type="entry name" value="GST_Omega/HSP26"/>
</dbReference>
<dbReference type="EMBL" id="BRYA01000194">
    <property type="protein sequence ID" value="GMI43487.1"/>
    <property type="molecule type" value="Genomic_DNA"/>
</dbReference>
<dbReference type="AlphaFoldDB" id="A0A9W7LBD5"/>
<dbReference type="InterPro" id="IPR036249">
    <property type="entry name" value="Thioredoxin-like_sf"/>
</dbReference>
<evidence type="ECO:0000313" key="4">
    <source>
        <dbReference type="EMBL" id="GMI43487.1"/>
    </source>
</evidence>
<feature type="domain" description="GST C-terminal" evidence="3">
    <location>
        <begin position="160"/>
        <end position="287"/>
    </location>
</feature>
<name>A0A9W7LBD5_9STRA</name>
<evidence type="ECO:0000256" key="1">
    <source>
        <dbReference type="SAM" id="MobiDB-lite"/>
    </source>
</evidence>
<dbReference type="SFLD" id="SFLDS00019">
    <property type="entry name" value="Glutathione_Transferase_(cytos"/>
    <property type="match status" value="1"/>
</dbReference>
<evidence type="ECO:0000259" key="2">
    <source>
        <dbReference type="PROSITE" id="PS50404"/>
    </source>
</evidence>
<dbReference type="Gene3D" id="3.40.30.10">
    <property type="entry name" value="Glutaredoxin"/>
    <property type="match status" value="1"/>
</dbReference>
<dbReference type="Pfam" id="PF13410">
    <property type="entry name" value="GST_C_2"/>
    <property type="match status" value="1"/>
</dbReference>
<dbReference type="InterPro" id="IPR036282">
    <property type="entry name" value="Glutathione-S-Trfase_C_sf"/>
</dbReference>
<feature type="domain" description="GST N-terminal" evidence="2">
    <location>
        <begin position="74"/>
        <end position="155"/>
    </location>
</feature>